<dbReference type="RefSeq" id="WP_364589543.1">
    <property type="nucleotide sequence ID" value="NZ_JBFAQK010000006.1"/>
</dbReference>
<name>A0ABV3HPS7_9ACTN</name>
<evidence type="ECO:0000259" key="2">
    <source>
        <dbReference type="Pfam" id="PF08784"/>
    </source>
</evidence>
<feature type="region of interest" description="Disordered" evidence="1">
    <location>
        <begin position="1"/>
        <end position="95"/>
    </location>
</feature>
<feature type="domain" description="Replication protein A C-terminal" evidence="2">
    <location>
        <begin position="42"/>
        <end position="139"/>
    </location>
</feature>
<comment type="caution">
    <text evidence="3">The sequence shown here is derived from an EMBL/GenBank/DDBJ whole genome shotgun (WGS) entry which is preliminary data.</text>
</comment>
<dbReference type="InterPro" id="IPR014892">
    <property type="entry name" value="RPA_C"/>
</dbReference>
<evidence type="ECO:0000313" key="3">
    <source>
        <dbReference type="EMBL" id="MEV4680579.1"/>
    </source>
</evidence>
<organism evidence="3 4">
    <name type="scientific">Streptomyces kurssanovii</name>
    <dbReference type="NCBI Taxonomy" id="67312"/>
    <lineage>
        <taxon>Bacteria</taxon>
        <taxon>Bacillati</taxon>
        <taxon>Actinomycetota</taxon>
        <taxon>Actinomycetes</taxon>
        <taxon>Kitasatosporales</taxon>
        <taxon>Streptomycetaceae</taxon>
        <taxon>Streptomyces</taxon>
    </lineage>
</organism>
<accession>A0ABV3HPS7</accession>
<feature type="region of interest" description="Disordered" evidence="1">
    <location>
        <begin position="142"/>
        <end position="165"/>
    </location>
</feature>
<dbReference type="EMBL" id="JBFAQK010000006">
    <property type="protein sequence ID" value="MEV4680579.1"/>
    <property type="molecule type" value="Genomic_DNA"/>
</dbReference>
<dbReference type="Proteomes" id="UP001552521">
    <property type="component" value="Unassembled WGS sequence"/>
</dbReference>
<reference evidence="3 4" key="1">
    <citation type="submission" date="2024-06" db="EMBL/GenBank/DDBJ databases">
        <title>The Natural Products Discovery Center: Release of the First 8490 Sequenced Strains for Exploring Actinobacteria Biosynthetic Diversity.</title>
        <authorList>
            <person name="Kalkreuter E."/>
            <person name="Kautsar S.A."/>
            <person name="Yang D."/>
            <person name="Bader C.D."/>
            <person name="Teijaro C.N."/>
            <person name="Fluegel L."/>
            <person name="Davis C.M."/>
            <person name="Simpson J.R."/>
            <person name="Lauterbach L."/>
            <person name="Steele A.D."/>
            <person name="Gui C."/>
            <person name="Meng S."/>
            <person name="Li G."/>
            <person name="Viehrig K."/>
            <person name="Ye F."/>
            <person name="Su P."/>
            <person name="Kiefer A.F."/>
            <person name="Nichols A."/>
            <person name="Cepeda A.J."/>
            <person name="Yan W."/>
            <person name="Fan B."/>
            <person name="Jiang Y."/>
            <person name="Adhikari A."/>
            <person name="Zheng C.-J."/>
            <person name="Schuster L."/>
            <person name="Cowan T.M."/>
            <person name="Smanski M.J."/>
            <person name="Chevrette M.G."/>
            <person name="De Carvalho L.P.S."/>
            <person name="Shen B."/>
        </authorList>
    </citation>
    <scope>NUCLEOTIDE SEQUENCE [LARGE SCALE GENOMIC DNA]</scope>
    <source>
        <strain evidence="3 4">NPDC049344</strain>
    </source>
</reference>
<protein>
    <recommendedName>
        <fullName evidence="2">Replication protein A C-terminal domain-containing protein</fullName>
    </recommendedName>
</protein>
<evidence type="ECO:0000313" key="4">
    <source>
        <dbReference type="Proteomes" id="UP001552521"/>
    </source>
</evidence>
<feature type="compositionally biased region" description="Basic and acidic residues" evidence="1">
    <location>
        <begin position="1"/>
        <end position="28"/>
    </location>
</feature>
<proteinExistence type="predicted"/>
<dbReference type="Pfam" id="PF08784">
    <property type="entry name" value="RPA_C"/>
    <property type="match status" value="1"/>
</dbReference>
<gene>
    <name evidence="3" type="ORF">AB0K36_07350</name>
</gene>
<sequence length="165" mass="17739">MVRKKMEGDEEQRRAAARDAERAGEQPSDRGATTGGSKQRAHMRTSTPHEEKTASLHRGKQQTATGGTQGSSRADASSPARSFTGRGRQDYSEAHERVFEALVTAQEKHGGEGVHAEEIARSAGLPAEETRAVLHDLSDTHGVVSELQGADTPDLGPRYETRPGL</sequence>
<feature type="compositionally biased region" description="Low complexity" evidence="1">
    <location>
        <begin position="61"/>
        <end position="82"/>
    </location>
</feature>
<keyword evidence="4" id="KW-1185">Reference proteome</keyword>
<evidence type="ECO:0000256" key="1">
    <source>
        <dbReference type="SAM" id="MobiDB-lite"/>
    </source>
</evidence>